<dbReference type="PANTHER" id="PTHR12385:SF14">
    <property type="entry name" value="CHOLINE TRANSPORTER-LIKE 2"/>
    <property type="match status" value="1"/>
</dbReference>
<keyword evidence="5 7" id="KW-0472">Membrane</keyword>
<comment type="caution">
    <text evidence="7">Lacks conserved residue(s) required for the propagation of feature annotation.</text>
</comment>
<feature type="chain" id="PRO_5002866267" description="Choline transporter-like protein" evidence="8">
    <location>
        <begin position="19"/>
        <end position="314"/>
    </location>
</feature>
<feature type="non-terminal residue" evidence="9">
    <location>
        <position position="1"/>
    </location>
</feature>
<keyword evidence="10" id="KW-1185">Reference proteome</keyword>
<comment type="function">
    <text evidence="7">Choline transporter.</text>
</comment>
<comment type="subcellular location">
    <subcellularLocation>
        <location evidence="7">Cell membrane</location>
        <topology evidence="7">Multi-pass membrane protein</topology>
    </subcellularLocation>
    <subcellularLocation>
        <location evidence="1">Membrane</location>
        <topology evidence="1">Multi-pass membrane protein</topology>
    </subcellularLocation>
</comment>
<protein>
    <recommendedName>
        <fullName evidence="7">Choline transporter-like protein</fullName>
    </recommendedName>
</protein>
<gene>
    <name evidence="9" type="ORF">THAPSDRAFT_262743</name>
</gene>
<dbReference type="InParanoid" id="B8C577"/>
<dbReference type="eggNOG" id="KOG1362">
    <property type="taxonomic scope" value="Eukaryota"/>
</dbReference>
<feature type="transmembrane region" description="Helical" evidence="7">
    <location>
        <begin position="142"/>
        <end position="162"/>
    </location>
</feature>
<organism evidence="9 10">
    <name type="scientific">Thalassiosira pseudonana</name>
    <name type="common">Marine diatom</name>
    <name type="synonym">Cyclotella nana</name>
    <dbReference type="NCBI Taxonomy" id="35128"/>
    <lineage>
        <taxon>Eukaryota</taxon>
        <taxon>Sar</taxon>
        <taxon>Stramenopiles</taxon>
        <taxon>Ochrophyta</taxon>
        <taxon>Bacillariophyta</taxon>
        <taxon>Coscinodiscophyceae</taxon>
        <taxon>Thalassiosirophycidae</taxon>
        <taxon>Thalassiosirales</taxon>
        <taxon>Thalassiosiraceae</taxon>
        <taxon>Thalassiosira</taxon>
    </lineage>
</organism>
<dbReference type="RefSeq" id="XP_002291353.1">
    <property type="nucleotide sequence ID" value="XM_002291317.1"/>
</dbReference>
<accession>B8C577</accession>
<dbReference type="EMBL" id="CM000643">
    <property type="protein sequence ID" value="EED91460.1"/>
    <property type="molecule type" value="Genomic_DNA"/>
</dbReference>
<dbReference type="GO" id="GO:0022857">
    <property type="term" value="F:transmembrane transporter activity"/>
    <property type="evidence" value="ECO:0000318"/>
    <property type="project" value="GO_Central"/>
</dbReference>
<feature type="transmembrane region" description="Helical" evidence="7">
    <location>
        <begin position="232"/>
        <end position="253"/>
    </location>
</feature>
<dbReference type="GO" id="GO:0016020">
    <property type="term" value="C:membrane"/>
    <property type="evidence" value="ECO:0000318"/>
    <property type="project" value="GO_Central"/>
</dbReference>
<proteinExistence type="inferred from homology"/>
<dbReference type="AlphaFoldDB" id="B8C577"/>
<dbReference type="OMA" id="KVICDRC"/>
<evidence type="ECO:0000256" key="6">
    <source>
        <dbReference type="ARBA" id="ARBA00023180"/>
    </source>
</evidence>
<feature type="transmembrane region" description="Helical" evidence="7">
    <location>
        <begin position="92"/>
        <end position="122"/>
    </location>
</feature>
<evidence type="ECO:0000256" key="2">
    <source>
        <dbReference type="ARBA" id="ARBA00007168"/>
    </source>
</evidence>
<dbReference type="Pfam" id="PF04515">
    <property type="entry name" value="Choline_transpo"/>
    <property type="match status" value="1"/>
</dbReference>
<evidence type="ECO:0000256" key="3">
    <source>
        <dbReference type="ARBA" id="ARBA00022692"/>
    </source>
</evidence>
<dbReference type="Proteomes" id="UP000001449">
    <property type="component" value="Chromosome 6"/>
</dbReference>
<reference evidence="9 10" key="2">
    <citation type="journal article" date="2008" name="Nature">
        <title>The Phaeodactylum genome reveals the evolutionary history of diatom genomes.</title>
        <authorList>
            <person name="Bowler C."/>
            <person name="Allen A.E."/>
            <person name="Badger J.H."/>
            <person name="Grimwood J."/>
            <person name="Jabbari K."/>
            <person name="Kuo A."/>
            <person name="Maheswari U."/>
            <person name="Martens C."/>
            <person name="Maumus F."/>
            <person name="Otillar R.P."/>
            <person name="Rayko E."/>
            <person name="Salamov A."/>
            <person name="Vandepoele K."/>
            <person name="Beszteri B."/>
            <person name="Gruber A."/>
            <person name="Heijde M."/>
            <person name="Katinka M."/>
            <person name="Mock T."/>
            <person name="Valentin K."/>
            <person name="Verret F."/>
            <person name="Berges J.A."/>
            <person name="Brownlee C."/>
            <person name="Cadoret J.P."/>
            <person name="Chiovitti A."/>
            <person name="Choi C.J."/>
            <person name="Coesel S."/>
            <person name="De Martino A."/>
            <person name="Detter J.C."/>
            <person name="Durkin C."/>
            <person name="Falciatore A."/>
            <person name="Fournet J."/>
            <person name="Haruta M."/>
            <person name="Huysman M.J."/>
            <person name="Jenkins B.D."/>
            <person name="Jiroutova K."/>
            <person name="Jorgensen R.E."/>
            <person name="Joubert Y."/>
            <person name="Kaplan A."/>
            <person name="Kroger N."/>
            <person name="Kroth P.G."/>
            <person name="La Roche J."/>
            <person name="Lindquist E."/>
            <person name="Lommer M."/>
            <person name="Martin-Jezequel V."/>
            <person name="Lopez P.J."/>
            <person name="Lucas S."/>
            <person name="Mangogna M."/>
            <person name="McGinnis K."/>
            <person name="Medlin L.K."/>
            <person name="Montsant A."/>
            <person name="Oudot-Le Secq M.P."/>
            <person name="Napoli C."/>
            <person name="Obornik M."/>
            <person name="Parker M.S."/>
            <person name="Petit J.L."/>
            <person name="Porcel B.M."/>
            <person name="Poulsen N."/>
            <person name="Robison M."/>
            <person name="Rychlewski L."/>
            <person name="Rynearson T.A."/>
            <person name="Schmutz J."/>
            <person name="Shapiro H."/>
            <person name="Siaut M."/>
            <person name="Stanley M."/>
            <person name="Sussman M.R."/>
            <person name="Taylor A.R."/>
            <person name="Vardi A."/>
            <person name="von Dassow P."/>
            <person name="Vyverman W."/>
            <person name="Willis A."/>
            <person name="Wyrwicz L.S."/>
            <person name="Rokhsar D.S."/>
            <person name="Weissenbach J."/>
            <person name="Armbrust E.V."/>
            <person name="Green B.R."/>
            <person name="Van de Peer Y."/>
            <person name="Grigoriev I.V."/>
        </authorList>
    </citation>
    <scope>NUCLEOTIDE SEQUENCE [LARGE SCALE GENOMIC DNA]</scope>
    <source>
        <strain evidence="9 10">CCMP1335</strain>
    </source>
</reference>
<evidence type="ECO:0000313" key="10">
    <source>
        <dbReference type="Proteomes" id="UP000001449"/>
    </source>
</evidence>
<dbReference type="HOGENOM" id="CLU_017181_1_1_1"/>
<reference evidence="9 10" key="1">
    <citation type="journal article" date="2004" name="Science">
        <title>The genome of the diatom Thalassiosira pseudonana: ecology, evolution, and metabolism.</title>
        <authorList>
            <person name="Armbrust E.V."/>
            <person name="Berges J.A."/>
            <person name="Bowler C."/>
            <person name="Green B.R."/>
            <person name="Martinez D."/>
            <person name="Putnam N.H."/>
            <person name="Zhou S."/>
            <person name="Allen A.E."/>
            <person name="Apt K.E."/>
            <person name="Bechner M."/>
            <person name="Brzezinski M.A."/>
            <person name="Chaal B.K."/>
            <person name="Chiovitti A."/>
            <person name="Davis A.K."/>
            <person name="Demarest M.S."/>
            <person name="Detter J.C."/>
            <person name="Glavina T."/>
            <person name="Goodstein D."/>
            <person name="Hadi M.Z."/>
            <person name="Hellsten U."/>
            <person name="Hildebrand M."/>
            <person name="Jenkins B.D."/>
            <person name="Jurka J."/>
            <person name="Kapitonov V.V."/>
            <person name="Kroger N."/>
            <person name="Lau W.W."/>
            <person name="Lane T.W."/>
            <person name="Larimer F.W."/>
            <person name="Lippmeier J.C."/>
            <person name="Lucas S."/>
            <person name="Medina M."/>
            <person name="Montsant A."/>
            <person name="Obornik M."/>
            <person name="Parker M.S."/>
            <person name="Palenik B."/>
            <person name="Pazour G.J."/>
            <person name="Richardson P.M."/>
            <person name="Rynearson T.A."/>
            <person name="Saito M.A."/>
            <person name="Schwartz D.C."/>
            <person name="Thamatrakoln K."/>
            <person name="Valentin K."/>
            <person name="Vardi A."/>
            <person name="Wilkerson F.P."/>
            <person name="Rokhsar D.S."/>
        </authorList>
    </citation>
    <scope>NUCLEOTIDE SEQUENCE [LARGE SCALE GENOMIC DNA]</scope>
    <source>
        <strain evidence="9 10">CCMP1335</strain>
    </source>
</reference>
<dbReference type="GeneID" id="7451151"/>
<comment type="similarity">
    <text evidence="2 7">Belongs to the CTL (choline transporter-like) family.</text>
</comment>
<feature type="transmembrane region" description="Helical" evidence="7">
    <location>
        <begin position="34"/>
        <end position="56"/>
    </location>
</feature>
<feature type="signal peptide" evidence="8">
    <location>
        <begin position="1"/>
        <end position="18"/>
    </location>
</feature>
<evidence type="ECO:0000313" key="9">
    <source>
        <dbReference type="EMBL" id="EED91460.1"/>
    </source>
</evidence>
<name>B8C577_THAPS</name>
<evidence type="ECO:0000256" key="1">
    <source>
        <dbReference type="ARBA" id="ARBA00004141"/>
    </source>
</evidence>
<keyword evidence="8" id="KW-0732">Signal</keyword>
<dbReference type="PaxDb" id="35128-Thaps262743"/>
<dbReference type="GO" id="GO:0055085">
    <property type="term" value="P:transmembrane transport"/>
    <property type="evidence" value="ECO:0000318"/>
    <property type="project" value="GO_Central"/>
</dbReference>
<dbReference type="PANTHER" id="PTHR12385">
    <property type="entry name" value="CHOLINE TRANSPORTER-LIKE (SLC FAMILY 44)"/>
    <property type="match status" value="1"/>
</dbReference>
<dbReference type="GO" id="GO:0005886">
    <property type="term" value="C:plasma membrane"/>
    <property type="evidence" value="ECO:0007669"/>
    <property type="project" value="UniProtKB-SubCell"/>
</dbReference>
<feature type="transmembrane region" description="Helical" evidence="7">
    <location>
        <begin position="273"/>
        <end position="297"/>
    </location>
</feature>
<evidence type="ECO:0000256" key="4">
    <source>
        <dbReference type="ARBA" id="ARBA00022989"/>
    </source>
</evidence>
<sequence length="314" mass="35178">LLVLLFLFMRKRIQLAMGCVKETSKAITAMPGIIVFPVIQGLGLMVFMIAWCVYVAHLASMGDFSTSQYDAGPIKISVRTFEFSNFVKQCGWYLLFCFFWTSQFILAMGEIIFAMSVSKWYFSRDKSNIGSATVWTSIATSMWYHSGTAAFGSLIIAIIKMIRSFLAYLQRKAEEMDSSIAKAVLCCFQCCFWCLEKCMRFLNKNAYIQTAIFGSSFCTSAKEAFFLILRNAARIAAITYVSGGVMFIGKVFITSLTTGAAYVYMDQEIGDELYSIIGPLFFIAAISWFIAGMFMGVYDMGIATILQCFVADEE</sequence>
<keyword evidence="6" id="KW-0325">Glycoprotein</keyword>
<evidence type="ECO:0000256" key="8">
    <source>
        <dbReference type="SAM" id="SignalP"/>
    </source>
</evidence>
<keyword evidence="4 7" id="KW-1133">Transmembrane helix</keyword>
<dbReference type="KEGG" id="tps:THAPSDRAFT_262743"/>
<feature type="non-terminal residue" evidence="9">
    <location>
        <position position="314"/>
    </location>
</feature>
<dbReference type="InterPro" id="IPR007603">
    <property type="entry name" value="Choline_transptr-like"/>
</dbReference>
<evidence type="ECO:0000256" key="5">
    <source>
        <dbReference type="ARBA" id="ARBA00023136"/>
    </source>
</evidence>
<keyword evidence="3 7" id="KW-0812">Transmembrane</keyword>
<evidence type="ECO:0000256" key="7">
    <source>
        <dbReference type="RuleBase" id="RU368066"/>
    </source>
</evidence>